<feature type="compositionally biased region" description="Basic residues" evidence="1">
    <location>
        <begin position="31"/>
        <end position="40"/>
    </location>
</feature>
<dbReference type="Gramene" id="TraesCLE_scaffold_118467_01G000100.1">
    <property type="protein sequence ID" value="TraesCLE_scaffold_118467_01G000100.1"/>
    <property type="gene ID" value="TraesCLE_scaffold_118467_01G000100"/>
</dbReference>
<evidence type="ECO:0000313" key="2">
    <source>
        <dbReference type="EnsemblPlants" id="TraesCS6B02G142900.1.cds1"/>
    </source>
</evidence>
<dbReference type="Gramene" id="TraesJUL6B03G03499900.1">
    <property type="protein sequence ID" value="TraesJUL6B03G03499900.1.CDS1"/>
    <property type="gene ID" value="TraesJUL6B03G03499900"/>
</dbReference>
<sequence>MSKPRPLLELMTAVDAGLVAAPDVDGANVASRRRRSRSRSRQPAPVVVAVRPVPQTPPAETDASFEFSAAISNSSASPASMVFSAGQLRAHQFPAVRSSAGSSQAASPVLSSSVGGTESALTGSKKHVSFTADGKGKTAAKPAGGQKKGGGLLGCMGSACGLSRDEVVEPTMNANRKVVCA</sequence>
<dbReference type="AlphaFoldDB" id="A0A3B6PK41"/>
<dbReference type="Gramene" id="TraesLAC6B03G03431640.1">
    <property type="protein sequence ID" value="TraesLAC6B03G03431640.1.CDS1"/>
    <property type="gene ID" value="TraesLAC6B03G03431640"/>
</dbReference>
<dbReference type="Gramene" id="TraesMAC6B03G03475820.1">
    <property type="protein sequence ID" value="TraesMAC6B03G03475820.1.CDS1"/>
    <property type="gene ID" value="TraesMAC6B03G03475820"/>
</dbReference>
<dbReference type="Gramene" id="TraesCS6B03G0359700.1">
    <property type="protein sequence ID" value="TraesCS6B03G0359700.1.CDS1"/>
    <property type="gene ID" value="TraesCS6B03G0359700"/>
</dbReference>
<feature type="compositionally biased region" description="Low complexity" evidence="1">
    <location>
        <begin position="102"/>
        <end position="114"/>
    </location>
</feature>
<dbReference type="Gramene" id="TraesCAD_scaffold_051710_01G000100.1">
    <property type="protein sequence ID" value="TraesCAD_scaffold_051710_01G000100.1"/>
    <property type="gene ID" value="TraesCAD_scaffold_051710_01G000100"/>
</dbReference>
<organism evidence="2">
    <name type="scientific">Triticum aestivum</name>
    <name type="common">Wheat</name>
    <dbReference type="NCBI Taxonomy" id="4565"/>
    <lineage>
        <taxon>Eukaryota</taxon>
        <taxon>Viridiplantae</taxon>
        <taxon>Streptophyta</taxon>
        <taxon>Embryophyta</taxon>
        <taxon>Tracheophyta</taxon>
        <taxon>Spermatophyta</taxon>
        <taxon>Magnoliopsida</taxon>
        <taxon>Liliopsida</taxon>
        <taxon>Poales</taxon>
        <taxon>Poaceae</taxon>
        <taxon>BOP clade</taxon>
        <taxon>Pooideae</taxon>
        <taxon>Triticodae</taxon>
        <taxon>Triticeae</taxon>
        <taxon>Triticinae</taxon>
        <taxon>Triticum</taxon>
    </lineage>
</organism>
<evidence type="ECO:0000256" key="1">
    <source>
        <dbReference type="SAM" id="MobiDB-lite"/>
    </source>
</evidence>
<dbReference type="Gramene" id="TraesSYM6B03G03415560.1">
    <property type="protein sequence ID" value="TraesSYM6B03G03415560.1.CDS1"/>
    <property type="gene ID" value="TraesSYM6B03G03415560"/>
</dbReference>
<dbReference type="EnsemblPlants" id="TraesCS6B02G142900.1">
    <property type="protein sequence ID" value="TraesCS6B02G142900.1.cds1"/>
    <property type="gene ID" value="TraesCS6B02G142900"/>
</dbReference>
<name>A0A3B6PK41_WHEAT</name>
<dbReference type="Gramene" id="TraesJAG6B03G03468020.1">
    <property type="protein sequence ID" value="TraesJAG6B03G03468020.1.CDS1"/>
    <property type="gene ID" value="TraesJAG6B03G03468020"/>
</dbReference>
<evidence type="ECO:0000313" key="3">
    <source>
        <dbReference type="Proteomes" id="UP000019116"/>
    </source>
</evidence>
<proteinExistence type="predicted"/>
<dbReference type="Proteomes" id="UP000019116">
    <property type="component" value="Chromosome 6B"/>
</dbReference>
<reference evidence="2" key="2">
    <citation type="submission" date="2018-10" db="UniProtKB">
        <authorList>
            <consortium name="EnsemblPlants"/>
        </authorList>
    </citation>
    <scope>IDENTIFICATION</scope>
</reference>
<keyword evidence="3" id="KW-1185">Reference proteome</keyword>
<reference evidence="2" key="1">
    <citation type="submission" date="2018-08" db="EMBL/GenBank/DDBJ databases">
        <authorList>
            <person name="Rossello M."/>
        </authorList>
    </citation>
    <scope>NUCLEOTIDE SEQUENCE [LARGE SCALE GENOMIC DNA]</scope>
    <source>
        <strain evidence="2">cv. Chinese Spring</strain>
    </source>
</reference>
<dbReference type="OrthoDB" id="695661at2759"/>
<dbReference type="Gramene" id="TraesCS6B02G142900.1">
    <property type="protein sequence ID" value="TraesCS6B02G142900.1.cds1"/>
    <property type="gene ID" value="TraesCS6B02G142900"/>
</dbReference>
<feature type="region of interest" description="Disordered" evidence="1">
    <location>
        <begin position="102"/>
        <end position="124"/>
    </location>
</feature>
<feature type="region of interest" description="Disordered" evidence="1">
    <location>
        <begin position="24"/>
        <end position="44"/>
    </location>
</feature>
<dbReference type="Gramene" id="TraesWEE_scaffold_064354_01G000100.1">
    <property type="protein sequence ID" value="TraesWEE_scaffold_064354_01G000100.1"/>
    <property type="gene ID" value="TraesWEE_scaffold_064354_01G000100"/>
</dbReference>
<protein>
    <submittedName>
        <fullName evidence="2">Uncharacterized protein</fullName>
    </submittedName>
</protein>
<accession>A0A3B6PK41</accession>